<evidence type="ECO:0000256" key="2">
    <source>
        <dbReference type="ARBA" id="ARBA00023125"/>
    </source>
</evidence>
<dbReference type="PANTHER" id="PTHR30514:SF18">
    <property type="entry name" value="RPIR-FAMILY TRANSCRIPTIONAL REGULATOR"/>
    <property type="match status" value="1"/>
</dbReference>
<keyword evidence="7" id="KW-1185">Reference proteome</keyword>
<dbReference type="InterPro" id="IPR036388">
    <property type="entry name" value="WH-like_DNA-bd_sf"/>
</dbReference>
<dbReference type="GO" id="GO:0097367">
    <property type="term" value="F:carbohydrate derivative binding"/>
    <property type="evidence" value="ECO:0007669"/>
    <property type="project" value="InterPro"/>
</dbReference>
<gene>
    <name evidence="6" type="ORF">E3U55_12165</name>
</gene>
<evidence type="ECO:0000256" key="1">
    <source>
        <dbReference type="ARBA" id="ARBA00023015"/>
    </source>
</evidence>
<dbReference type="Gene3D" id="3.40.50.10490">
    <property type="entry name" value="Glucose-6-phosphate isomerase like protein, domain 1"/>
    <property type="match status" value="1"/>
</dbReference>
<dbReference type="GO" id="GO:0003677">
    <property type="term" value="F:DNA binding"/>
    <property type="evidence" value="ECO:0007669"/>
    <property type="project" value="UniProtKB-KW"/>
</dbReference>
<accession>A0A4Y8IIW8</accession>
<evidence type="ECO:0000256" key="3">
    <source>
        <dbReference type="ARBA" id="ARBA00023163"/>
    </source>
</evidence>
<feature type="domain" description="SIS" evidence="5">
    <location>
        <begin position="125"/>
        <end position="261"/>
    </location>
</feature>
<proteinExistence type="predicted"/>
<dbReference type="Pfam" id="PF01380">
    <property type="entry name" value="SIS"/>
    <property type="match status" value="1"/>
</dbReference>
<dbReference type="EMBL" id="SOPW01000013">
    <property type="protein sequence ID" value="TFB18539.1"/>
    <property type="molecule type" value="Genomic_DNA"/>
</dbReference>
<feature type="domain" description="HTH rpiR-type" evidence="4">
    <location>
        <begin position="2"/>
        <end position="78"/>
    </location>
</feature>
<dbReference type="Pfam" id="PF01418">
    <property type="entry name" value="HTH_6"/>
    <property type="match status" value="1"/>
</dbReference>
<keyword evidence="1" id="KW-0805">Transcription regulation</keyword>
<dbReference type="OrthoDB" id="2930at2"/>
<evidence type="ECO:0000313" key="6">
    <source>
        <dbReference type="EMBL" id="TFB18539.1"/>
    </source>
</evidence>
<dbReference type="Proteomes" id="UP000297975">
    <property type="component" value="Unassembled WGS sequence"/>
</dbReference>
<evidence type="ECO:0000259" key="4">
    <source>
        <dbReference type="PROSITE" id="PS51071"/>
    </source>
</evidence>
<reference evidence="6 7" key="1">
    <citation type="submission" date="2019-03" db="EMBL/GenBank/DDBJ databases">
        <authorList>
            <person name="He R.-H."/>
        </authorList>
    </citation>
    <scope>NUCLEOTIDE SEQUENCE [LARGE SCALE GENOMIC DNA]</scope>
    <source>
        <strain evidence="7">SH 714</strain>
    </source>
</reference>
<dbReference type="PROSITE" id="PS51071">
    <property type="entry name" value="HTH_RPIR"/>
    <property type="match status" value="1"/>
</dbReference>
<dbReference type="SUPFAM" id="SSF46689">
    <property type="entry name" value="Homeodomain-like"/>
    <property type="match status" value="1"/>
</dbReference>
<name>A0A4Y8IIW8_9BACI</name>
<dbReference type="RefSeq" id="WP_134340744.1">
    <property type="nucleotide sequence ID" value="NZ_SOPW01000013.1"/>
</dbReference>
<dbReference type="SUPFAM" id="SSF53697">
    <property type="entry name" value="SIS domain"/>
    <property type="match status" value="1"/>
</dbReference>
<dbReference type="InterPro" id="IPR035472">
    <property type="entry name" value="RpiR-like_SIS"/>
</dbReference>
<organism evidence="6 7">
    <name type="scientific">Filobacillus milosensis</name>
    <dbReference type="NCBI Taxonomy" id="94137"/>
    <lineage>
        <taxon>Bacteria</taxon>
        <taxon>Bacillati</taxon>
        <taxon>Bacillota</taxon>
        <taxon>Bacilli</taxon>
        <taxon>Bacillales</taxon>
        <taxon>Bacillaceae</taxon>
        <taxon>Filobacillus</taxon>
    </lineage>
</organism>
<dbReference type="AlphaFoldDB" id="A0A4Y8IIW8"/>
<evidence type="ECO:0000313" key="7">
    <source>
        <dbReference type="Proteomes" id="UP000297975"/>
    </source>
</evidence>
<dbReference type="InterPro" id="IPR000281">
    <property type="entry name" value="HTH_RpiR"/>
</dbReference>
<dbReference type="Gene3D" id="1.10.10.10">
    <property type="entry name" value="Winged helix-like DNA-binding domain superfamily/Winged helix DNA-binding domain"/>
    <property type="match status" value="1"/>
</dbReference>
<dbReference type="GO" id="GO:1901135">
    <property type="term" value="P:carbohydrate derivative metabolic process"/>
    <property type="evidence" value="ECO:0007669"/>
    <property type="project" value="InterPro"/>
</dbReference>
<dbReference type="CDD" id="cd05013">
    <property type="entry name" value="SIS_RpiR"/>
    <property type="match status" value="1"/>
</dbReference>
<dbReference type="InterPro" id="IPR001347">
    <property type="entry name" value="SIS_dom"/>
</dbReference>
<dbReference type="PROSITE" id="PS51464">
    <property type="entry name" value="SIS"/>
    <property type="match status" value="1"/>
</dbReference>
<dbReference type="PANTHER" id="PTHR30514">
    <property type="entry name" value="GLUCOKINASE"/>
    <property type="match status" value="1"/>
</dbReference>
<comment type="caution">
    <text evidence="6">The sequence shown here is derived from an EMBL/GenBank/DDBJ whole genome shotgun (WGS) entry which is preliminary data.</text>
</comment>
<evidence type="ECO:0000259" key="5">
    <source>
        <dbReference type="PROSITE" id="PS51464"/>
    </source>
</evidence>
<dbReference type="InterPro" id="IPR009057">
    <property type="entry name" value="Homeodomain-like_sf"/>
</dbReference>
<dbReference type="GO" id="GO:0003700">
    <property type="term" value="F:DNA-binding transcription factor activity"/>
    <property type="evidence" value="ECO:0007669"/>
    <property type="project" value="InterPro"/>
</dbReference>
<protein>
    <submittedName>
        <fullName evidence="6">MurR/RpiR family transcriptional regulator</fullName>
    </submittedName>
</protein>
<sequence>MTDVYNTITDHLSKMSRSQREIAKYVLNHMESVPFHTVGQMAKHSGVSEATVVRFATFLGYSGYPEFQQALQEAVRRQLTTVERLKISDDVYDEEDKAIYEMFDEDVDRIKSMAKQLDTDAFHQAIDLIVNAKRIFIIANRSAVSVGTFLEFYFDTMLENTELIRNPHGISEKLFRLNDGDVVIGLSFARYTKNTVEAVSFAKDRGSKVIAITDNKMSPLIPYSDVSLCARSDVPSFIDSFVAPLSLINALIVAVGKRKRNDIETHLEELEEVWERFGIFSQDE</sequence>
<keyword evidence="3" id="KW-0804">Transcription</keyword>
<keyword evidence="2" id="KW-0238">DNA-binding</keyword>
<dbReference type="InterPro" id="IPR046348">
    <property type="entry name" value="SIS_dom_sf"/>
</dbReference>
<dbReference type="InterPro" id="IPR047640">
    <property type="entry name" value="RpiR-like"/>
</dbReference>